<evidence type="ECO:0000313" key="3">
    <source>
        <dbReference type="Proteomes" id="UP000887159"/>
    </source>
</evidence>
<feature type="region of interest" description="Disordered" evidence="1">
    <location>
        <begin position="1"/>
        <end position="22"/>
    </location>
</feature>
<comment type="caution">
    <text evidence="2">The sequence shown here is derived from an EMBL/GenBank/DDBJ whole genome shotgun (WGS) entry which is preliminary data.</text>
</comment>
<organism evidence="2 3">
    <name type="scientific">Trichonephila clavipes</name>
    <name type="common">Golden silk orbweaver</name>
    <name type="synonym">Nephila clavipes</name>
    <dbReference type="NCBI Taxonomy" id="2585209"/>
    <lineage>
        <taxon>Eukaryota</taxon>
        <taxon>Metazoa</taxon>
        <taxon>Ecdysozoa</taxon>
        <taxon>Arthropoda</taxon>
        <taxon>Chelicerata</taxon>
        <taxon>Arachnida</taxon>
        <taxon>Araneae</taxon>
        <taxon>Araneomorphae</taxon>
        <taxon>Entelegynae</taxon>
        <taxon>Araneoidea</taxon>
        <taxon>Nephilidae</taxon>
        <taxon>Trichonephila</taxon>
    </lineage>
</organism>
<evidence type="ECO:0000313" key="2">
    <source>
        <dbReference type="EMBL" id="GFY35162.1"/>
    </source>
</evidence>
<feature type="compositionally biased region" description="Acidic residues" evidence="1">
    <location>
        <begin position="1"/>
        <end position="18"/>
    </location>
</feature>
<accession>A0A8X7BLV3</accession>
<reference evidence="2" key="1">
    <citation type="submission" date="2020-08" db="EMBL/GenBank/DDBJ databases">
        <title>Multicomponent nature underlies the extraordinary mechanical properties of spider dragline silk.</title>
        <authorList>
            <person name="Kono N."/>
            <person name="Nakamura H."/>
            <person name="Mori M."/>
            <person name="Yoshida Y."/>
            <person name="Ohtoshi R."/>
            <person name="Malay A.D."/>
            <person name="Moran D.A.P."/>
            <person name="Tomita M."/>
            <person name="Numata K."/>
            <person name="Arakawa K."/>
        </authorList>
    </citation>
    <scope>NUCLEOTIDE SEQUENCE</scope>
</reference>
<dbReference type="EMBL" id="BMAU01021430">
    <property type="protein sequence ID" value="GFY35162.1"/>
    <property type="molecule type" value="Genomic_DNA"/>
</dbReference>
<dbReference type="AlphaFoldDB" id="A0A8X7BLV3"/>
<evidence type="ECO:0000256" key="1">
    <source>
        <dbReference type="SAM" id="MobiDB-lite"/>
    </source>
</evidence>
<sequence>MDSPEDDNSLQCDSPDEFDSSKRTVVDAEVQLDLHDECKPIEEFDGTFQNNFANINMKLPVAVQNCVPSALQVSSELVVITNAGTGFLNDQKLPISTFQSTDVGESLTKRLCIEQDGQTYILALQDGIDGFSNVVEMQPKNFQSVDTTQLMNFQEPNTLQNKEGINQNWFTSKEEKVTLHNKGL</sequence>
<gene>
    <name evidence="2" type="primary">NCL1_26868</name>
    <name evidence="2" type="ORF">TNCV_5045371</name>
</gene>
<dbReference type="Proteomes" id="UP000887159">
    <property type="component" value="Unassembled WGS sequence"/>
</dbReference>
<proteinExistence type="predicted"/>
<keyword evidence="3" id="KW-1185">Reference proteome</keyword>
<name>A0A8X7BLV3_TRICX</name>
<protein>
    <submittedName>
        <fullName evidence="2">Cyclin-D-binding Myb-like transcription factor 1</fullName>
    </submittedName>
</protein>